<dbReference type="PROSITE" id="PS51318">
    <property type="entry name" value="TAT"/>
    <property type="match status" value="1"/>
</dbReference>
<feature type="chain" id="PRO_5038348439" evidence="1">
    <location>
        <begin position="32"/>
        <end position="271"/>
    </location>
</feature>
<dbReference type="GeneID" id="88358895"/>
<evidence type="ECO:0000313" key="3">
    <source>
        <dbReference type="EMBL" id="ATL67494.1"/>
    </source>
</evidence>
<evidence type="ECO:0000313" key="4">
    <source>
        <dbReference type="Proteomes" id="UP000221961"/>
    </source>
</evidence>
<dbReference type="InterPro" id="IPR006311">
    <property type="entry name" value="TAT_signal"/>
</dbReference>
<dbReference type="PANTHER" id="PTHR24094">
    <property type="entry name" value="SECRETED PROTEIN"/>
    <property type="match status" value="1"/>
</dbReference>
<dbReference type="PROSITE" id="PS51257">
    <property type="entry name" value="PROKAR_LIPOPROTEIN"/>
    <property type="match status" value="1"/>
</dbReference>
<evidence type="ECO:0000259" key="2">
    <source>
        <dbReference type="Pfam" id="PF07510"/>
    </source>
</evidence>
<protein>
    <submittedName>
        <fullName evidence="3">Deoxyribonuclease</fullName>
    </submittedName>
</protein>
<accession>A0A291RK01</accession>
<name>A0A291RK01_9NOCA</name>
<dbReference type="AlphaFoldDB" id="A0A291RK01"/>
<proteinExistence type="predicted"/>
<reference evidence="3 4" key="1">
    <citation type="submission" date="2017-10" db="EMBL/GenBank/DDBJ databases">
        <title>Comparative genomics between pathogenic Norcardia.</title>
        <authorList>
            <person name="Zeng L."/>
        </authorList>
    </citation>
    <scope>NUCLEOTIDE SEQUENCE [LARGE SCALE GENOMIC DNA]</scope>
    <source>
        <strain evidence="3 4">NC_YFY_NT001</strain>
    </source>
</reference>
<dbReference type="KEGG" id="ntp:CRH09_16085"/>
<feature type="signal peptide" evidence="1">
    <location>
        <begin position="1"/>
        <end position="31"/>
    </location>
</feature>
<sequence>MTMPSRRFVAGGALAAVAAILVGCRFPAENAAAEADPPPARVAPHPIWIANHTGGQSLTSDLAAANALELLAVLPVHDAAEDTPFDPAAFGPLWSDDVTVAGGHNGCDTRNDILRRDLRDLVTEPGSNGCEVLSGVLHDPYTGTDIPALRSTAPTPETTTVSVDHVVALADAWRKGAQALFAEERRNFANDPRNLLTVSTAANRDKGDNDAARWLPPNPLFRCSLVITQVEVKSAYRLWVTGPERDAMRGVLTDCGSTRATTSTSTSKRPA</sequence>
<dbReference type="Proteomes" id="UP000221961">
    <property type="component" value="Chromosome"/>
</dbReference>
<dbReference type="EMBL" id="CP023778">
    <property type="protein sequence ID" value="ATL67494.1"/>
    <property type="molecule type" value="Genomic_DNA"/>
</dbReference>
<feature type="domain" description="GmrSD restriction endonucleases C-terminal" evidence="2">
    <location>
        <begin position="108"/>
        <end position="249"/>
    </location>
</feature>
<dbReference type="InterPro" id="IPR011089">
    <property type="entry name" value="GmrSD_C"/>
</dbReference>
<dbReference type="PANTHER" id="PTHR24094:SF15">
    <property type="entry name" value="AMP-DEPENDENT SYNTHETASE_LIGASE DOMAIN-CONTAINING PROTEIN-RELATED"/>
    <property type="match status" value="1"/>
</dbReference>
<gene>
    <name evidence="3" type="ORF">CRH09_16085</name>
</gene>
<organism evidence="3 4">
    <name type="scientific">Nocardia terpenica</name>
    <dbReference type="NCBI Taxonomy" id="455432"/>
    <lineage>
        <taxon>Bacteria</taxon>
        <taxon>Bacillati</taxon>
        <taxon>Actinomycetota</taxon>
        <taxon>Actinomycetes</taxon>
        <taxon>Mycobacteriales</taxon>
        <taxon>Nocardiaceae</taxon>
        <taxon>Nocardia</taxon>
    </lineage>
</organism>
<dbReference type="Pfam" id="PF07510">
    <property type="entry name" value="GmrSD_C"/>
    <property type="match status" value="1"/>
</dbReference>
<keyword evidence="1" id="KW-0732">Signal</keyword>
<dbReference type="RefSeq" id="WP_098694632.1">
    <property type="nucleotide sequence ID" value="NZ_CP023778.1"/>
</dbReference>
<evidence type="ECO:0000256" key="1">
    <source>
        <dbReference type="SAM" id="SignalP"/>
    </source>
</evidence>